<reference evidence="2" key="1">
    <citation type="journal article" date="2016" name="Front. Microbiol.">
        <title>Genome Sequence of the Piezophilic, Mesophilic Sulfate-Reducing Bacterium Desulfovibrio indicus J2T.</title>
        <authorList>
            <person name="Cao J."/>
            <person name="Maignien L."/>
            <person name="Shao Z."/>
            <person name="Alain K."/>
            <person name="Jebbar M."/>
        </authorList>
    </citation>
    <scope>NUCLEOTIDE SEQUENCE</scope>
    <source>
        <strain evidence="2">DSM 21893</strain>
    </source>
</reference>
<evidence type="ECO:0000256" key="1">
    <source>
        <dbReference type="SAM" id="MobiDB-lite"/>
    </source>
</evidence>
<dbReference type="EMBL" id="BPQF01000019">
    <property type="protein sequence ID" value="GJD41327.1"/>
    <property type="molecule type" value="Genomic_DNA"/>
</dbReference>
<gene>
    <name evidence="2" type="ORF">OICFNHDK_3810</name>
</gene>
<dbReference type="RefSeq" id="WP_192215648.1">
    <property type="nucleotide sequence ID" value="NZ_BPQF01000019.1"/>
</dbReference>
<reference evidence="2" key="2">
    <citation type="submission" date="2021-08" db="EMBL/GenBank/DDBJ databases">
        <authorList>
            <person name="Tani A."/>
            <person name="Ola A."/>
            <person name="Ogura Y."/>
            <person name="Katsura K."/>
            <person name="Hayashi T."/>
        </authorList>
    </citation>
    <scope>NUCLEOTIDE SEQUENCE</scope>
    <source>
        <strain evidence="2">DSM 21893</strain>
    </source>
</reference>
<evidence type="ECO:0000313" key="2">
    <source>
        <dbReference type="EMBL" id="GJD41327.1"/>
    </source>
</evidence>
<sequence length="203" mass="22617">MAFARTPEQIERFRSLAAPRREANGRKQRPTTSAGRVEARKAKDDMSETEALSVALSQPHRRPFKSSRLDPKLGMRDQRVGYPIGRLYLEGQLTIDQFNTSHRYIELYERYAHQVVGVAPKFPCQAISDAPGGKGTGREMTFEEADKIKAQWHEAQTALADTGEWSACAGALVAIGVMLKNPRNDAELGALRVGLNALHKTWK</sequence>
<proteinExistence type="predicted"/>
<protein>
    <recommendedName>
        <fullName evidence="4">Terminase small subunit</fullName>
    </recommendedName>
</protein>
<dbReference type="Proteomes" id="UP001055307">
    <property type="component" value="Unassembled WGS sequence"/>
</dbReference>
<accession>A0AAV4ZCL6</accession>
<name>A0AAV4ZCL6_9HYPH</name>
<comment type="caution">
    <text evidence="2">The sequence shown here is derived from an EMBL/GenBank/DDBJ whole genome shotgun (WGS) entry which is preliminary data.</text>
</comment>
<organism evidence="2 3">
    <name type="scientific">Methylobacterium bullatum</name>
    <dbReference type="NCBI Taxonomy" id="570505"/>
    <lineage>
        <taxon>Bacteria</taxon>
        <taxon>Pseudomonadati</taxon>
        <taxon>Pseudomonadota</taxon>
        <taxon>Alphaproteobacteria</taxon>
        <taxon>Hyphomicrobiales</taxon>
        <taxon>Methylobacteriaceae</taxon>
        <taxon>Methylobacterium</taxon>
    </lineage>
</organism>
<evidence type="ECO:0000313" key="3">
    <source>
        <dbReference type="Proteomes" id="UP001055307"/>
    </source>
</evidence>
<evidence type="ECO:0008006" key="4">
    <source>
        <dbReference type="Google" id="ProtNLM"/>
    </source>
</evidence>
<feature type="compositionally biased region" description="Basic and acidic residues" evidence="1">
    <location>
        <begin position="8"/>
        <end position="25"/>
    </location>
</feature>
<feature type="compositionally biased region" description="Basic and acidic residues" evidence="1">
    <location>
        <begin position="37"/>
        <end position="46"/>
    </location>
</feature>
<feature type="region of interest" description="Disordered" evidence="1">
    <location>
        <begin position="1"/>
        <end position="71"/>
    </location>
</feature>
<dbReference type="AlphaFoldDB" id="A0AAV4ZCL6"/>
<keyword evidence="3" id="KW-1185">Reference proteome</keyword>